<dbReference type="OrthoDB" id="9801055at2"/>
<comment type="pathway">
    <text evidence="7">Cell wall biogenesis; peptidoglycan biosynthesis.</text>
</comment>
<evidence type="ECO:0000256" key="1">
    <source>
        <dbReference type="ARBA" id="ARBA00001602"/>
    </source>
</evidence>
<evidence type="ECO:0000313" key="9">
    <source>
        <dbReference type="Proteomes" id="UP000214588"/>
    </source>
</evidence>
<keyword evidence="3 7" id="KW-0133">Cell shape</keyword>
<accession>A0A226BXR7</accession>
<dbReference type="Pfam" id="PF01177">
    <property type="entry name" value="Asp_Glu_race"/>
    <property type="match status" value="1"/>
</dbReference>
<evidence type="ECO:0000313" key="8">
    <source>
        <dbReference type="EMBL" id="OWZ83818.1"/>
    </source>
</evidence>
<dbReference type="InterPro" id="IPR004391">
    <property type="entry name" value="Glu_race"/>
</dbReference>
<comment type="function">
    <text evidence="7">Provides the (R)-glutamate required for cell wall biosynthesis.</text>
</comment>
<evidence type="ECO:0000256" key="7">
    <source>
        <dbReference type="HAMAP-Rule" id="MF_00258"/>
    </source>
</evidence>
<dbReference type="PANTHER" id="PTHR21198">
    <property type="entry name" value="GLUTAMATE RACEMASE"/>
    <property type="match status" value="1"/>
</dbReference>
<feature type="binding site" evidence="7">
    <location>
        <begin position="11"/>
        <end position="12"/>
    </location>
    <ligand>
        <name>substrate</name>
    </ligand>
</feature>
<feature type="active site" description="Proton donor/acceptor" evidence="7">
    <location>
        <position position="74"/>
    </location>
</feature>
<keyword evidence="5 7" id="KW-0413">Isomerase</keyword>
<dbReference type="InterPro" id="IPR015942">
    <property type="entry name" value="Asp/Glu/hydantoin_racemase"/>
</dbReference>
<keyword evidence="6 7" id="KW-0961">Cell wall biogenesis/degradation</keyword>
<feature type="binding site" evidence="7">
    <location>
        <begin position="43"/>
        <end position="44"/>
    </location>
    <ligand>
        <name>substrate</name>
    </ligand>
</feature>
<protein>
    <recommendedName>
        <fullName evidence="2 7">Glutamate racemase</fullName>
        <ecNumber evidence="2 7">5.1.1.3</ecNumber>
    </recommendedName>
</protein>
<evidence type="ECO:0000256" key="3">
    <source>
        <dbReference type="ARBA" id="ARBA00022960"/>
    </source>
</evidence>
<dbReference type="GO" id="GO:0009252">
    <property type="term" value="P:peptidoglycan biosynthetic process"/>
    <property type="evidence" value="ECO:0007669"/>
    <property type="project" value="UniProtKB-UniRule"/>
</dbReference>
<evidence type="ECO:0000256" key="2">
    <source>
        <dbReference type="ARBA" id="ARBA00013090"/>
    </source>
</evidence>
<dbReference type="PROSITE" id="PS00923">
    <property type="entry name" value="ASP_GLU_RACEMASE_1"/>
    <property type="match status" value="1"/>
</dbReference>
<dbReference type="InterPro" id="IPR001920">
    <property type="entry name" value="Asp/Glu_race"/>
</dbReference>
<evidence type="ECO:0000256" key="6">
    <source>
        <dbReference type="ARBA" id="ARBA00023316"/>
    </source>
</evidence>
<comment type="similarity">
    <text evidence="7">Belongs to the aspartate/glutamate racemases family.</text>
</comment>
<gene>
    <name evidence="7" type="primary">murI</name>
    <name evidence="8" type="ORF">CDO51_06540</name>
</gene>
<evidence type="ECO:0000256" key="5">
    <source>
        <dbReference type="ARBA" id="ARBA00023235"/>
    </source>
</evidence>
<name>A0A226BXR7_9FIRM</name>
<dbReference type="AlphaFoldDB" id="A0A226BXR7"/>
<feature type="active site" description="Proton donor/acceptor" evidence="7">
    <location>
        <position position="185"/>
    </location>
</feature>
<organism evidence="8 9">
    <name type="scientific">Natranaerobius trueperi</name>
    <dbReference type="NCBI Taxonomy" id="759412"/>
    <lineage>
        <taxon>Bacteria</taxon>
        <taxon>Bacillati</taxon>
        <taxon>Bacillota</taxon>
        <taxon>Clostridia</taxon>
        <taxon>Natranaerobiales</taxon>
        <taxon>Natranaerobiaceae</taxon>
        <taxon>Natranaerobius</taxon>
    </lineage>
</organism>
<comment type="catalytic activity">
    <reaction evidence="1 7">
        <text>L-glutamate = D-glutamate</text>
        <dbReference type="Rhea" id="RHEA:12813"/>
        <dbReference type="ChEBI" id="CHEBI:29985"/>
        <dbReference type="ChEBI" id="CHEBI:29986"/>
        <dbReference type="EC" id="5.1.1.3"/>
    </reaction>
</comment>
<reference evidence="8 9" key="1">
    <citation type="submission" date="2017-06" db="EMBL/GenBank/DDBJ databases">
        <title>Draft Genome Sequence of Natranaerobius trueperi halophilic, alkalithermophilic bacteria from soda lakes.</title>
        <authorList>
            <person name="Zhao B."/>
        </authorList>
    </citation>
    <scope>NUCLEOTIDE SEQUENCE [LARGE SCALE GENOMIC DNA]</scope>
    <source>
        <strain evidence="8 9">DSM 18760</strain>
    </source>
</reference>
<dbReference type="HAMAP" id="MF_00258">
    <property type="entry name" value="Glu_racemase"/>
    <property type="match status" value="1"/>
</dbReference>
<dbReference type="EC" id="5.1.1.3" evidence="2 7"/>
<dbReference type="PANTHER" id="PTHR21198:SF2">
    <property type="entry name" value="GLUTAMATE RACEMASE"/>
    <property type="match status" value="1"/>
</dbReference>
<keyword evidence="9" id="KW-1185">Reference proteome</keyword>
<sequence length="264" mass="29519">MNKDQAIALLDSGVGGLTVAKDVINFLPNERIIYFGDLARMPYGPRPHEQVRHYVREITDFLMEQDTKLLIVACNSASASGLSEIRSDYDIPIIDVINPGARAAISATKTKKIGVIGTEGTIKSKAYEKAIKRIDPEVEVLSQPCPLFVLIVENDLIDYPETKTVAREYLLPLKEQGVDTLIMGCTHYPFMENIIQDVMGNDVKLISSAGETARQTKELLKERNLLRQGDNSKHRFFVSAESKKFMQIGQKLLGFKPNAYQVVF</sequence>
<dbReference type="UniPathway" id="UPA00219"/>
<dbReference type="GO" id="GO:0008881">
    <property type="term" value="F:glutamate racemase activity"/>
    <property type="evidence" value="ECO:0007669"/>
    <property type="project" value="UniProtKB-UniRule"/>
</dbReference>
<dbReference type="GO" id="GO:0008360">
    <property type="term" value="P:regulation of cell shape"/>
    <property type="evidence" value="ECO:0007669"/>
    <property type="project" value="UniProtKB-KW"/>
</dbReference>
<dbReference type="FunFam" id="3.40.50.1860:FF:000001">
    <property type="entry name" value="Glutamate racemase"/>
    <property type="match status" value="1"/>
</dbReference>
<dbReference type="InterPro" id="IPR018187">
    <property type="entry name" value="Asp/Glu_racemase_AS_1"/>
</dbReference>
<dbReference type="EMBL" id="NIQC01000012">
    <property type="protein sequence ID" value="OWZ83818.1"/>
    <property type="molecule type" value="Genomic_DNA"/>
</dbReference>
<feature type="binding site" evidence="7">
    <location>
        <begin position="186"/>
        <end position="187"/>
    </location>
    <ligand>
        <name>substrate</name>
    </ligand>
</feature>
<keyword evidence="4 7" id="KW-0573">Peptidoglycan synthesis</keyword>
<comment type="caution">
    <text evidence="8">The sequence shown here is derived from an EMBL/GenBank/DDBJ whole genome shotgun (WGS) entry which is preliminary data.</text>
</comment>
<dbReference type="Proteomes" id="UP000214588">
    <property type="component" value="Unassembled WGS sequence"/>
</dbReference>
<dbReference type="NCBIfam" id="TIGR00067">
    <property type="entry name" value="glut_race"/>
    <property type="match status" value="1"/>
</dbReference>
<proteinExistence type="inferred from homology"/>
<dbReference type="GO" id="GO:0071555">
    <property type="term" value="P:cell wall organization"/>
    <property type="evidence" value="ECO:0007669"/>
    <property type="project" value="UniProtKB-KW"/>
</dbReference>
<dbReference type="SUPFAM" id="SSF53681">
    <property type="entry name" value="Aspartate/glutamate racemase"/>
    <property type="match status" value="2"/>
</dbReference>
<feature type="binding site" evidence="7">
    <location>
        <begin position="75"/>
        <end position="76"/>
    </location>
    <ligand>
        <name>substrate</name>
    </ligand>
</feature>
<dbReference type="PROSITE" id="PS00924">
    <property type="entry name" value="ASP_GLU_RACEMASE_2"/>
    <property type="match status" value="1"/>
</dbReference>
<dbReference type="Gene3D" id="3.40.50.1860">
    <property type="match status" value="2"/>
</dbReference>
<evidence type="ECO:0000256" key="4">
    <source>
        <dbReference type="ARBA" id="ARBA00022984"/>
    </source>
</evidence>
<dbReference type="InterPro" id="IPR033134">
    <property type="entry name" value="Asp/Glu_racemase_AS_2"/>
</dbReference>